<accession>A0A8J9YM85</accession>
<dbReference type="AlphaFoldDB" id="A0A8J9YM85"/>
<dbReference type="EMBL" id="OV696686">
    <property type="protein sequence ID" value="CAH1227529.1"/>
    <property type="molecule type" value="Genomic_DNA"/>
</dbReference>
<evidence type="ECO:0000256" key="1">
    <source>
        <dbReference type="SAM" id="MobiDB-lite"/>
    </source>
</evidence>
<dbReference type="Proteomes" id="UP000838412">
    <property type="component" value="Chromosome 1"/>
</dbReference>
<protein>
    <submittedName>
        <fullName evidence="2">Hypp165 protein</fullName>
    </submittedName>
</protein>
<keyword evidence="3" id="KW-1185">Reference proteome</keyword>
<proteinExistence type="predicted"/>
<feature type="region of interest" description="Disordered" evidence="1">
    <location>
        <begin position="48"/>
        <end position="69"/>
    </location>
</feature>
<gene>
    <name evidence="2" type="primary">Hypp165</name>
    <name evidence="2" type="ORF">BLAG_LOCUS486</name>
</gene>
<sequence>MQRYCTALVRRISTSAACRAQQKTSSFHQKPRGAALLQDSRYYKSVRSQDNAEFTDEQGKGKAQQASDRRRCTAVYRGDIVDMPANI</sequence>
<reference evidence="2" key="1">
    <citation type="submission" date="2022-01" db="EMBL/GenBank/DDBJ databases">
        <authorList>
            <person name="Braso-Vives M."/>
        </authorList>
    </citation>
    <scope>NUCLEOTIDE SEQUENCE</scope>
</reference>
<name>A0A8J9YM85_BRALA</name>
<evidence type="ECO:0000313" key="2">
    <source>
        <dbReference type="EMBL" id="CAH1227529.1"/>
    </source>
</evidence>
<evidence type="ECO:0000313" key="3">
    <source>
        <dbReference type="Proteomes" id="UP000838412"/>
    </source>
</evidence>
<organism evidence="2 3">
    <name type="scientific">Branchiostoma lanceolatum</name>
    <name type="common">Common lancelet</name>
    <name type="synonym">Amphioxus lanceolatum</name>
    <dbReference type="NCBI Taxonomy" id="7740"/>
    <lineage>
        <taxon>Eukaryota</taxon>
        <taxon>Metazoa</taxon>
        <taxon>Chordata</taxon>
        <taxon>Cephalochordata</taxon>
        <taxon>Leptocardii</taxon>
        <taxon>Amphioxiformes</taxon>
        <taxon>Branchiostomatidae</taxon>
        <taxon>Branchiostoma</taxon>
    </lineage>
</organism>